<evidence type="ECO:0000256" key="1">
    <source>
        <dbReference type="SAM" id="MobiDB-lite"/>
    </source>
</evidence>
<evidence type="ECO:0000313" key="2">
    <source>
        <dbReference type="EMBL" id="KDP36519.1"/>
    </source>
</evidence>
<organism evidence="2 3">
    <name type="scientific">Jatropha curcas</name>
    <name type="common">Barbados nut</name>
    <dbReference type="NCBI Taxonomy" id="180498"/>
    <lineage>
        <taxon>Eukaryota</taxon>
        <taxon>Viridiplantae</taxon>
        <taxon>Streptophyta</taxon>
        <taxon>Embryophyta</taxon>
        <taxon>Tracheophyta</taxon>
        <taxon>Spermatophyta</taxon>
        <taxon>Magnoliopsida</taxon>
        <taxon>eudicotyledons</taxon>
        <taxon>Gunneridae</taxon>
        <taxon>Pentapetalae</taxon>
        <taxon>rosids</taxon>
        <taxon>fabids</taxon>
        <taxon>Malpighiales</taxon>
        <taxon>Euphorbiaceae</taxon>
        <taxon>Crotonoideae</taxon>
        <taxon>Jatropheae</taxon>
        <taxon>Jatropha</taxon>
    </lineage>
</organism>
<dbReference type="EMBL" id="KK914429">
    <property type="protein sequence ID" value="KDP36519.1"/>
    <property type="molecule type" value="Genomic_DNA"/>
</dbReference>
<accession>A0A067KXD8</accession>
<protein>
    <submittedName>
        <fullName evidence="2">Uncharacterized protein</fullName>
    </submittedName>
</protein>
<dbReference type="AlphaFoldDB" id="A0A067KXD8"/>
<dbReference type="Proteomes" id="UP000027138">
    <property type="component" value="Unassembled WGS sequence"/>
</dbReference>
<feature type="region of interest" description="Disordered" evidence="1">
    <location>
        <begin position="1"/>
        <end position="49"/>
    </location>
</feature>
<evidence type="ECO:0000313" key="3">
    <source>
        <dbReference type="Proteomes" id="UP000027138"/>
    </source>
</evidence>
<keyword evidence="3" id="KW-1185">Reference proteome</keyword>
<feature type="compositionally biased region" description="Pro residues" evidence="1">
    <location>
        <begin position="27"/>
        <end position="43"/>
    </location>
</feature>
<name>A0A067KXD8_JATCU</name>
<reference evidence="2 3" key="1">
    <citation type="journal article" date="2014" name="PLoS ONE">
        <title>Global Analysis of Gene Expression Profiles in Physic Nut (Jatropha curcas L.) Seedlings Exposed to Salt Stress.</title>
        <authorList>
            <person name="Zhang L."/>
            <person name="Zhang C."/>
            <person name="Wu P."/>
            <person name="Chen Y."/>
            <person name="Li M."/>
            <person name="Jiang H."/>
            <person name="Wu G."/>
        </authorList>
    </citation>
    <scope>NUCLEOTIDE SEQUENCE [LARGE SCALE GENOMIC DNA]</scope>
    <source>
        <strain evidence="3">cv. GZQX0401</strain>
        <tissue evidence="2">Young leaves</tissue>
    </source>
</reference>
<gene>
    <name evidence="2" type="ORF">JCGZ_08902</name>
</gene>
<proteinExistence type="predicted"/>
<sequence length="192" mass="21455">MPPRYKRSQLASSVAARQRPIARPSTASPPPVPPPATPAPPPFEIGSPKQQERYTKLSLRPILPNRFIDENALAQVGLRDAVLEPLRRIGWEQFINMQDLVYAPLTLEFLSSYSSFIRLFNFPSKIEFRLFGRNYELSVNENSCGTQLFIQEQLGDVTVNPRTAGCPTVHPRTAASCNCSSRNSWVTQLLAG</sequence>